<keyword evidence="1" id="KW-1003">Cell membrane</keyword>
<reference evidence="9" key="1">
    <citation type="submission" date="2020-01" db="EMBL/GenBank/DDBJ databases">
        <title>'Steroidobacter agaridevorans' sp. nov., agar-degrading bacteria isolated from rhizosphere soils.</title>
        <authorList>
            <person name="Ikenaga M."/>
            <person name="Kataoka M."/>
            <person name="Murouchi A."/>
            <person name="Katsuragi S."/>
            <person name="Sakai M."/>
        </authorList>
    </citation>
    <scope>NUCLEOTIDE SEQUENCE [LARGE SCALE GENOMIC DNA]</scope>
    <source>
        <strain evidence="9">YU21-B</strain>
    </source>
</reference>
<keyword evidence="9" id="KW-1185">Reference proteome</keyword>
<evidence type="ECO:0000256" key="5">
    <source>
        <dbReference type="SAM" id="MobiDB-lite"/>
    </source>
</evidence>
<evidence type="ECO:0000256" key="4">
    <source>
        <dbReference type="ARBA" id="ARBA00023136"/>
    </source>
</evidence>
<feature type="region of interest" description="Disordered" evidence="5">
    <location>
        <begin position="85"/>
        <end position="104"/>
    </location>
</feature>
<evidence type="ECO:0000313" key="8">
    <source>
        <dbReference type="EMBL" id="GFE80705.1"/>
    </source>
</evidence>
<dbReference type="InterPro" id="IPR010445">
    <property type="entry name" value="LapA_dom"/>
</dbReference>
<feature type="transmembrane region" description="Helical" evidence="6">
    <location>
        <begin position="33"/>
        <end position="61"/>
    </location>
</feature>
<dbReference type="EMBL" id="BLJN01000002">
    <property type="protein sequence ID" value="GFE80705.1"/>
    <property type="molecule type" value="Genomic_DNA"/>
</dbReference>
<evidence type="ECO:0000313" key="9">
    <source>
        <dbReference type="Proteomes" id="UP000445000"/>
    </source>
</evidence>
<evidence type="ECO:0000256" key="6">
    <source>
        <dbReference type="SAM" id="Phobius"/>
    </source>
</evidence>
<dbReference type="GO" id="GO:0005886">
    <property type="term" value="C:plasma membrane"/>
    <property type="evidence" value="ECO:0007669"/>
    <property type="project" value="InterPro"/>
</dbReference>
<name>A0A829YBZ6_9GAMM</name>
<evidence type="ECO:0000259" key="7">
    <source>
        <dbReference type="Pfam" id="PF06305"/>
    </source>
</evidence>
<dbReference type="Proteomes" id="UP000445000">
    <property type="component" value="Unassembled WGS sequence"/>
</dbReference>
<keyword evidence="4 6" id="KW-0472">Membrane</keyword>
<dbReference type="RefSeq" id="WP_161812355.1">
    <property type="nucleotide sequence ID" value="NZ_BLJN01000002.1"/>
</dbReference>
<gene>
    <name evidence="8" type="ORF">GCM10011487_27050</name>
</gene>
<evidence type="ECO:0000256" key="1">
    <source>
        <dbReference type="ARBA" id="ARBA00022475"/>
    </source>
</evidence>
<accession>A0A829YBZ6</accession>
<organism evidence="8 9">
    <name type="scientific">Steroidobacter agaridevorans</name>
    <dbReference type="NCBI Taxonomy" id="2695856"/>
    <lineage>
        <taxon>Bacteria</taxon>
        <taxon>Pseudomonadati</taxon>
        <taxon>Pseudomonadota</taxon>
        <taxon>Gammaproteobacteria</taxon>
        <taxon>Steroidobacterales</taxon>
        <taxon>Steroidobacteraceae</taxon>
        <taxon>Steroidobacter</taxon>
    </lineage>
</organism>
<proteinExistence type="predicted"/>
<feature type="domain" description="Lipopolysaccharide assembly protein A" evidence="7">
    <location>
        <begin position="19"/>
        <end position="79"/>
    </location>
</feature>
<sequence length="104" mass="11423">MRIIALVVVAVFAVIFAIQNTDVATVSLLWWQVRASLAVIMILCLSMGLLVGLAVLAPLLYRRRNATRELQSRLAAMEANDIERKARTSHVPFDGAPATHPDGR</sequence>
<dbReference type="Pfam" id="PF06305">
    <property type="entry name" value="LapA_dom"/>
    <property type="match status" value="1"/>
</dbReference>
<dbReference type="AlphaFoldDB" id="A0A829YBZ6"/>
<comment type="caution">
    <text evidence="8">The sequence shown here is derived from an EMBL/GenBank/DDBJ whole genome shotgun (WGS) entry which is preliminary data.</text>
</comment>
<keyword evidence="2 6" id="KW-0812">Transmembrane</keyword>
<evidence type="ECO:0000256" key="2">
    <source>
        <dbReference type="ARBA" id="ARBA00022692"/>
    </source>
</evidence>
<keyword evidence="3 6" id="KW-1133">Transmembrane helix</keyword>
<evidence type="ECO:0000256" key="3">
    <source>
        <dbReference type="ARBA" id="ARBA00022989"/>
    </source>
</evidence>
<protein>
    <recommendedName>
        <fullName evidence="7">Lipopolysaccharide assembly protein A domain-containing protein</fullName>
    </recommendedName>
</protein>